<keyword evidence="1" id="KW-0677">Repeat</keyword>
<dbReference type="InterPro" id="IPR050889">
    <property type="entry name" value="Dendritic_Spine_Reg/Scaffold"/>
</dbReference>
<dbReference type="PANTHER" id="PTHR24166">
    <property type="entry name" value="ROLLING PEBBLES, ISOFORM B"/>
    <property type="match status" value="1"/>
</dbReference>
<dbReference type="EMBL" id="BEGY01000135">
    <property type="protein sequence ID" value="GAX84763.1"/>
    <property type="molecule type" value="Genomic_DNA"/>
</dbReference>
<evidence type="ECO:0000256" key="2">
    <source>
        <dbReference type="ARBA" id="ARBA00023043"/>
    </source>
</evidence>
<organism evidence="3 4">
    <name type="scientific">Chlamydomonas eustigma</name>
    <dbReference type="NCBI Taxonomy" id="1157962"/>
    <lineage>
        <taxon>Eukaryota</taxon>
        <taxon>Viridiplantae</taxon>
        <taxon>Chlorophyta</taxon>
        <taxon>core chlorophytes</taxon>
        <taxon>Chlorophyceae</taxon>
        <taxon>CS clade</taxon>
        <taxon>Chlamydomonadales</taxon>
        <taxon>Chlamydomonadaceae</taxon>
        <taxon>Chlamydomonas</taxon>
    </lineage>
</organism>
<accession>A0A250XP35</accession>
<dbReference type="STRING" id="1157962.A0A250XP35"/>
<evidence type="ECO:0000256" key="1">
    <source>
        <dbReference type="ARBA" id="ARBA00022737"/>
    </source>
</evidence>
<dbReference type="Proteomes" id="UP000232323">
    <property type="component" value="Unassembled WGS sequence"/>
</dbReference>
<dbReference type="Pfam" id="PF12796">
    <property type="entry name" value="Ank_2"/>
    <property type="match status" value="1"/>
</dbReference>
<dbReference type="PANTHER" id="PTHR24166:SF48">
    <property type="entry name" value="PROTEIN VAPYRIN"/>
    <property type="match status" value="1"/>
</dbReference>
<keyword evidence="2" id="KW-0040">ANK repeat</keyword>
<comment type="caution">
    <text evidence="3">The sequence shown here is derived from an EMBL/GenBank/DDBJ whole genome shotgun (WGS) entry which is preliminary data.</text>
</comment>
<dbReference type="AlphaFoldDB" id="A0A250XP35"/>
<reference evidence="3 4" key="1">
    <citation type="submission" date="2017-08" db="EMBL/GenBank/DDBJ databases">
        <title>Acidophilic green algal genome provides insights into adaptation to an acidic environment.</title>
        <authorList>
            <person name="Hirooka S."/>
            <person name="Hirose Y."/>
            <person name="Kanesaki Y."/>
            <person name="Higuchi S."/>
            <person name="Fujiwara T."/>
            <person name="Onuma R."/>
            <person name="Era A."/>
            <person name="Ohbayashi R."/>
            <person name="Uzuka A."/>
            <person name="Nozaki H."/>
            <person name="Yoshikawa H."/>
            <person name="Miyagishima S.Y."/>
        </authorList>
    </citation>
    <scope>NUCLEOTIDE SEQUENCE [LARGE SCALE GENOMIC DNA]</scope>
    <source>
        <strain evidence="3 4">NIES-2499</strain>
    </source>
</reference>
<dbReference type="Gene3D" id="1.25.40.20">
    <property type="entry name" value="Ankyrin repeat-containing domain"/>
    <property type="match status" value="2"/>
</dbReference>
<evidence type="ECO:0000313" key="4">
    <source>
        <dbReference type="Proteomes" id="UP000232323"/>
    </source>
</evidence>
<proteinExistence type="predicted"/>
<dbReference type="InterPro" id="IPR002110">
    <property type="entry name" value="Ankyrin_rpt"/>
</dbReference>
<protein>
    <submittedName>
        <fullName evidence="3">Uncharacterized protein</fullName>
    </submittedName>
</protein>
<evidence type="ECO:0000313" key="3">
    <source>
        <dbReference type="EMBL" id="GAX84763.1"/>
    </source>
</evidence>
<sequence length="573" mass="64284">MEANIDIVVAHFREDLGWLSEAHAAIQERFLARVRLFVYHKGGQDIAGVKALCPPGADVSPLPNVGRESDTYLHHLIRMKDDAENAAASDSLVLCCQGCLKQHIAYERFSSTTDYLCSLIEDARTSQSGRSEATARAHILGPHSATRAFKIHQWGEKLYPSNTTFGEWFERLVGPFPDAILPAGWPEALRLRWWAGANFCVKAGLIYARQKDFFQAIRDTVSVNVNPEAGHFVERAWFYILAPSRSKVRMLTSTSPNYKPLFDVFMGTLRPEANNIDLRVLQLEPKARGTFRTQGWQLALQAKIEFVCRELAAASEEPDDGYNRWLVVSDADIQFFAPWRIMDLIEQAKTLGIQFYGMTEGGLHAQTQPQQTLQFNGGFYVIRSCPAITSLFMDVLATLRTTPFGPSYPAFGDQTVLNELMPKSGVRYGHLDVVRVLLEWPVNAARANCQDGLALLYAARDGHLEIVRLLLEWPVNAARANCLRGQALVYAASNGHLDVVRLLLERPEHAPRADCQNGQALVYAARYGHLDVVRVLLEWPEHAPRADCQDCQALVFATRNGHITVVHMLRQFM</sequence>
<dbReference type="InterPro" id="IPR036770">
    <property type="entry name" value="Ankyrin_rpt-contain_sf"/>
</dbReference>
<gene>
    <name evidence="3" type="ORF">CEUSTIGMA_g12185.t1</name>
</gene>
<name>A0A250XP35_9CHLO</name>
<dbReference type="SUPFAM" id="SSF48403">
    <property type="entry name" value="Ankyrin repeat"/>
    <property type="match status" value="1"/>
</dbReference>
<keyword evidence="4" id="KW-1185">Reference proteome</keyword>
<dbReference type="OrthoDB" id="28755at2759"/>